<dbReference type="SUPFAM" id="SSF52540">
    <property type="entry name" value="P-loop containing nucleoside triphosphate hydrolases"/>
    <property type="match status" value="1"/>
</dbReference>
<evidence type="ECO:0000256" key="1">
    <source>
        <dbReference type="ARBA" id="ARBA00012417"/>
    </source>
</evidence>
<dbReference type="Gene3D" id="3.40.50.300">
    <property type="entry name" value="P-loop containing nucleotide triphosphate hydrolases"/>
    <property type="match status" value="1"/>
</dbReference>
<evidence type="ECO:0000256" key="7">
    <source>
        <dbReference type="ARBA" id="ARBA00034754"/>
    </source>
</evidence>
<name>A0ABV9JCZ7_9LACT</name>
<dbReference type="NCBIfam" id="TIGR01128">
    <property type="entry name" value="holA"/>
    <property type="match status" value="1"/>
</dbReference>
<evidence type="ECO:0000256" key="8">
    <source>
        <dbReference type="ARBA" id="ARBA00049244"/>
    </source>
</evidence>
<evidence type="ECO:0000256" key="6">
    <source>
        <dbReference type="ARBA" id="ARBA00022932"/>
    </source>
</evidence>
<evidence type="ECO:0000256" key="5">
    <source>
        <dbReference type="ARBA" id="ARBA00022705"/>
    </source>
</evidence>
<dbReference type="RefSeq" id="WP_213533282.1">
    <property type="nucleotide sequence ID" value="NZ_BOVQ01000002.1"/>
</dbReference>
<comment type="caution">
    <text evidence="11">The sequence shown here is derived from an EMBL/GenBank/DDBJ whole genome shotgun (WGS) entry which is preliminary data.</text>
</comment>
<feature type="domain" description="DNA polymerase III delta N-terminal" evidence="9">
    <location>
        <begin position="19"/>
        <end position="142"/>
    </location>
</feature>
<dbReference type="SUPFAM" id="SSF48019">
    <property type="entry name" value="post-AAA+ oligomerization domain-like"/>
    <property type="match status" value="1"/>
</dbReference>
<dbReference type="GO" id="GO:0003887">
    <property type="term" value="F:DNA-directed DNA polymerase activity"/>
    <property type="evidence" value="ECO:0007669"/>
    <property type="project" value="UniProtKB-EC"/>
</dbReference>
<evidence type="ECO:0000256" key="3">
    <source>
        <dbReference type="ARBA" id="ARBA00022679"/>
    </source>
</evidence>
<organism evidence="11 12">
    <name type="scientific">Lactococcus nasutitermitis</name>
    <dbReference type="NCBI Taxonomy" id="1652957"/>
    <lineage>
        <taxon>Bacteria</taxon>
        <taxon>Bacillati</taxon>
        <taxon>Bacillota</taxon>
        <taxon>Bacilli</taxon>
        <taxon>Lactobacillales</taxon>
        <taxon>Streptococcaceae</taxon>
        <taxon>Lactococcus</taxon>
    </lineage>
</organism>
<dbReference type="InterPro" id="IPR008921">
    <property type="entry name" value="DNA_pol3_clamp-load_cplx_C"/>
</dbReference>
<reference evidence="12" key="1">
    <citation type="journal article" date="2019" name="Int. J. Syst. Evol. Microbiol.">
        <title>The Global Catalogue of Microorganisms (GCM) 10K type strain sequencing project: providing services to taxonomists for standard genome sequencing and annotation.</title>
        <authorList>
            <consortium name="The Broad Institute Genomics Platform"/>
            <consortium name="The Broad Institute Genome Sequencing Center for Infectious Disease"/>
            <person name="Wu L."/>
            <person name="Ma J."/>
        </authorList>
    </citation>
    <scope>NUCLEOTIDE SEQUENCE [LARGE SCALE GENOMIC DNA]</scope>
    <source>
        <strain evidence="12">CCUG 63287</strain>
    </source>
</reference>
<keyword evidence="3 11" id="KW-0808">Transferase</keyword>
<comment type="catalytic activity">
    <reaction evidence="8">
        <text>DNA(n) + a 2'-deoxyribonucleoside 5'-triphosphate = DNA(n+1) + diphosphate</text>
        <dbReference type="Rhea" id="RHEA:22508"/>
        <dbReference type="Rhea" id="RHEA-COMP:17339"/>
        <dbReference type="Rhea" id="RHEA-COMP:17340"/>
        <dbReference type="ChEBI" id="CHEBI:33019"/>
        <dbReference type="ChEBI" id="CHEBI:61560"/>
        <dbReference type="ChEBI" id="CHEBI:173112"/>
        <dbReference type="EC" id="2.7.7.7"/>
    </reaction>
</comment>
<proteinExistence type="inferred from homology"/>
<dbReference type="Pfam" id="PF06144">
    <property type="entry name" value="DNA_pol3_delta"/>
    <property type="match status" value="1"/>
</dbReference>
<keyword evidence="12" id="KW-1185">Reference proteome</keyword>
<evidence type="ECO:0000259" key="10">
    <source>
        <dbReference type="Pfam" id="PF21694"/>
    </source>
</evidence>
<dbReference type="PANTHER" id="PTHR34388:SF1">
    <property type="entry name" value="DNA POLYMERASE III SUBUNIT DELTA"/>
    <property type="match status" value="1"/>
</dbReference>
<feature type="domain" description="DNA polymerase III delta subunit-like C-terminal" evidence="10">
    <location>
        <begin position="208"/>
        <end position="327"/>
    </location>
</feature>
<dbReference type="PANTHER" id="PTHR34388">
    <property type="entry name" value="DNA POLYMERASE III SUBUNIT DELTA"/>
    <property type="match status" value="1"/>
</dbReference>
<keyword evidence="6" id="KW-0239">DNA-directed DNA polymerase</keyword>
<keyword evidence="5" id="KW-0235">DNA replication</keyword>
<dbReference type="InterPro" id="IPR048466">
    <property type="entry name" value="DNA_pol3_delta-like_C"/>
</dbReference>
<keyword evidence="4 11" id="KW-0548">Nucleotidyltransferase</keyword>
<dbReference type="Proteomes" id="UP001595987">
    <property type="component" value="Unassembled WGS sequence"/>
</dbReference>
<dbReference type="InterPro" id="IPR010372">
    <property type="entry name" value="DNA_pol3_delta_N"/>
</dbReference>
<dbReference type="EC" id="2.7.7.7" evidence="1"/>
<dbReference type="EMBL" id="JBHSGD010000004">
    <property type="protein sequence ID" value="MFC4652156.1"/>
    <property type="molecule type" value="Genomic_DNA"/>
</dbReference>
<comment type="similarity">
    <text evidence="7">Belongs to the DNA polymerase HolA subunit family.</text>
</comment>
<evidence type="ECO:0000259" key="9">
    <source>
        <dbReference type="Pfam" id="PF06144"/>
    </source>
</evidence>
<protein>
    <recommendedName>
        <fullName evidence="2">DNA polymerase III subunit delta</fullName>
        <ecNumber evidence="1">2.7.7.7</ecNumber>
    </recommendedName>
</protein>
<sequence>MTVFDEFERVKQNFPQVLVIFGEADDVVQELKNQFFDFVNFDATDLSQAYFDLTSANATLALEELESLPFFSDSRLVIFENLVNLTTAKKSVFDDKQMQRLDDFLDNPVETTNLVVILHGKIDSRLKIVKKLKQKATLLEAKVLKSQELIQYFSRNSTLVRPVLARIAEKSNDSFSVMRQNIDLVKTFAGAREVTLDDVEAVVPKSLQDNIFALTDLIFQGNIAAARDLVHDLTLQGEDLIKILAILSNSFRLYYQVKIMQGKNWQEAQQVSALKIHPYPVKLANTQVRKVSKNYLQNALTELINLDFQIKSGLADKQYLFDIVLIRLTLKKS</sequence>
<evidence type="ECO:0000313" key="11">
    <source>
        <dbReference type="EMBL" id="MFC4652156.1"/>
    </source>
</evidence>
<evidence type="ECO:0000256" key="2">
    <source>
        <dbReference type="ARBA" id="ARBA00017703"/>
    </source>
</evidence>
<evidence type="ECO:0000256" key="4">
    <source>
        <dbReference type="ARBA" id="ARBA00022695"/>
    </source>
</evidence>
<dbReference type="InterPro" id="IPR027417">
    <property type="entry name" value="P-loop_NTPase"/>
</dbReference>
<dbReference type="InterPro" id="IPR005790">
    <property type="entry name" value="DNA_polIII_delta"/>
</dbReference>
<gene>
    <name evidence="11" type="primary">holA</name>
    <name evidence="11" type="ORF">ACFO26_04475</name>
</gene>
<dbReference type="Gene3D" id="1.20.272.10">
    <property type="match status" value="1"/>
</dbReference>
<accession>A0ABV9JCZ7</accession>
<dbReference type="Pfam" id="PF21694">
    <property type="entry name" value="DNA_pol3_delta_C"/>
    <property type="match status" value="1"/>
</dbReference>
<evidence type="ECO:0000313" key="12">
    <source>
        <dbReference type="Proteomes" id="UP001595987"/>
    </source>
</evidence>